<evidence type="ECO:0000256" key="12">
    <source>
        <dbReference type="SAM" id="MobiDB-lite"/>
    </source>
</evidence>
<name>A0A1W6Z678_9BORD</name>
<dbReference type="RefSeq" id="WP_086073388.1">
    <property type="nucleotide sequence ID" value="NZ_CP021109.1"/>
</dbReference>
<dbReference type="InterPro" id="IPR032675">
    <property type="entry name" value="LRR_dom_sf"/>
</dbReference>
<feature type="compositionally biased region" description="Basic and acidic residues" evidence="12">
    <location>
        <begin position="259"/>
        <end position="282"/>
    </location>
</feature>
<proteinExistence type="inferred from homology"/>
<accession>A0A1W6Z678</accession>
<keyword evidence="6 11" id="KW-0808">Transferase</keyword>
<evidence type="ECO:0000256" key="5">
    <source>
        <dbReference type="ARBA" id="ARBA00022614"/>
    </source>
</evidence>
<dbReference type="EMBL" id="CP021109">
    <property type="protein sequence ID" value="ARP88313.1"/>
    <property type="molecule type" value="Genomic_DNA"/>
</dbReference>
<evidence type="ECO:0000259" key="13">
    <source>
        <dbReference type="PROSITE" id="PS52053"/>
    </source>
</evidence>
<comment type="subcellular location">
    <subcellularLocation>
        <location evidence="1">Host cytoplasm</location>
    </subcellularLocation>
    <subcellularLocation>
        <location evidence="2">Secreted</location>
    </subcellularLocation>
</comment>
<comment type="PTM">
    <text evidence="11">Ubiquitinated in the presence of host E1 ubiquitin-activating enzyme, E2 ubiquitin-conjugating enzyme and ubiquitin.</text>
</comment>
<evidence type="ECO:0000256" key="8">
    <source>
        <dbReference type="ARBA" id="ARBA00022786"/>
    </source>
</evidence>
<evidence type="ECO:0000256" key="3">
    <source>
        <dbReference type="ARBA" id="ARBA00009868"/>
    </source>
</evidence>
<evidence type="ECO:0000256" key="7">
    <source>
        <dbReference type="ARBA" id="ARBA00022737"/>
    </source>
</evidence>
<feature type="region of interest" description="Disordered" evidence="12">
    <location>
        <begin position="259"/>
        <end position="285"/>
    </location>
</feature>
<feature type="active site" description="Glycyl thioester intermediate" evidence="11">
    <location>
        <position position="516"/>
    </location>
</feature>
<dbReference type="Gene3D" id="1.20.58.360">
    <property type="entry name" value="Shigella T3SS effector IpaH defines"/>
    <property type="match status" value="1"/>
</dbReference>
<dbReference type="PANTHER" id="PTHR47114">
    <property type="match status" value="1"/>
</dbReference>
<comment type="similarity">
    <text evidence="3 11">Belongs to the LRR-containing bacterial E3 ligase family.</text>
</comment>
<dbReference type="PROSITE" id="PS52053">
    <property type="entry name" value="NEL"/>
    <property type="match status" value="1"/>
</dbReference>
<dbReference type="GO" id="GO:0004842">
    <property type="term" value="F:ubiquitin-protein transferase activity"/>
    <property type="evidence" value="ECO:0007669"/>
    <property type="project" value="UniProtKB-UniRule"/>
</dbReference>
<dbReference type="InterPro" id="IPR029487">
    <property type="entry name" value="NEL_dom"/>
</dbReference>
<organism evidence="14 15">
    <name type="scientific">Bordetella genomosp. 9</name>
    <dbReference type="NCBI Taxonomy" id="1416803"/>
    <lineage>
        <taxon>Bacteria</taxon>
        <taxon>Pseudomonadati</taxon>
        <taxon>Pseudomonadota</taxon>
        <taxon>Betaproteobacteria</taxon>
        <taxon>Burkholderiales</taxon>
        <taxon>Alcaligenaceae</taxon>
        <taxon>Bordetella</taxon>
    </lineage>
</organism>
<dbReference type="Gene3D" id="3.80.10.10">
    <property type="entry name" value="Ribonuclease Inhibitor"/>
    <property type="match status" value="1"/>
</dbReference>
<evidence type="ECO:0000256" key="4">
    <source>
        <dbReference type="ARBA" id="ARBA00022525"/>
    </source>
</evidence>
<reference evidence="14 15" key="1">
    <citation type="submission" date="2017-05" db="EMBL/GenBank/DDBJ databases">
        <title>Complete and WGS of Bordetella genogroups.</title>
        <authorList>
            <person name="Spilker T."/>
            <person name="LiPuma J."/>
        </authorList>
    </citation>
    <scope>NUCLEOTIDE SEQUENCE [LARGE SCALE GENOMIC DNA]</scope>
    <source>
        <strain evidence="14 15">AU17164</strain>
    </source>
</reference>
<keyword evidence="8 11" id="KW-0833">Ubl conjugation pathway</keyword>
<dbReference type="GO" id="GO:0030430">
    <property type="term" value="C:host cell cytoplasm"/>
    <property type="evidence" value="ECO:0007669"/>
    <property type="project" value="UniProtKB-SubCell"/>
</dbReference>
<evidence type="ECO:0000313" key="15">
    <source>
        <dbReference type="Proteomes" id="UP000194139"/>
    </source>
</evidence>
<gene>
    <name evidence="14" type="ORF">CAL13_20415</name>
</gene>
<evidence type="ECO:0000256" key="10">
    <source>
        <dbReference type="ARBA" id="ARBA00023200"/>
    </source>
</evidence>
<dbReference type="InterPro" id="IPR051071">
    <property type="entry name" value="LRR-bact_E3_ubiq_ligases"/>
</dbReference>
<keyword evidence="15" id="KW-1185">Reference proteome</keyword>
<evidence type="ECO:0000256" key="6">
    <source>
        <dbReference type="ARBA" id="ARBA00022679"/>
    </source>
</evidence>
<evidence type="ECO:0000256" key="1">
    <source>
        <dbReference type="ARBA" id="ARBA00004192"/>
    </source>
</evidence>
<feature type="domain" description="NEL" evidence="13">
    <location>
        <begin position="432"/>
        <end position="719"/>
    </location>
</feature>
<dbReference type="Gene3D" id="1.20.58.90">
    <property type="match status" value="1"/>
</dbReference>
<keyword evidence="4 11" id="KW-0964">Secreted</keyword>
<dbReference type="GO" id="GO:0016567">
    <property type="term" value="P:protein ubiquitination"/>
    <property type="evidence" value="ECO:0007669"/>
    <property type="project" value="InterPro"/>
</dbReference>
<dbReference type="Pfam" id="PF14496">
    <property type="entry name" value="NEL"/>
    <property type="match status" value="1"/>
</dbReference>
<dbReference type="Gene3D" id="1.20.1270.130">
    <property type="entry name" value="Shigella T3SS effector IpaH domain"/>
    <property type="match status" value="1"/>
</dbReference>
<sequence>MRIGALNTVLDLILPGPHQPPALSTGGSFSDILLAGVRGDISAQESAQLRSLLDRLQADPYGKIIFEALQAYHDHFRQAPAIVVRRHAWQERPSLNDCCAVGDGFLGIGASALASEWHVDLAALAAATDLELVREFAAVYCKTTGYRMTVTGGTDIFLYRPDYRDRPDSTYEKKLDKWAESASGVMQRRVRHRVAENIKTDLRQMRCYGGLVHFCFNHLLEALRSGNPIAKPELYATPSMLVLREWGNDWWLAYARSDRSEPRHPPRLDIGLNEKSRGRGVHETSLPPVPADLQAYCIDGCRKPDLSNLPSGLKVFRARSAGLEDVPQVPDSVEILDIAENDIRQPRRALPSHIKTLIISDNPLRSLPPLRAGIMRLEADRTCLTPAAPVPRTVVQPSLRGNRIPAISDGNPEPPPADVSTFGRTALAPQAPLPAVMMAWLDSVPGPALSWWSEFGDPPHANDFRKFLIRLLGLRCCADPAFRADIQKLLVDLSDASRKDVRELIFAACRDATSRCDDRVAYTLNQLKTLMLNDDIRRGLYDGRVADAIAVARQMFRLAELEKIAADKAATQSESDQIEVYLAYQVKLRDALDLSVVVPDMLYYGHSRLKGEDMQSALAAVRRREKEGFEEFLALDYDPWQTLLQRLEGERYRALQETRRQELERRLEQALAHRLNAAGLAADDPDGRRTLGRSIFREISLEILQPLTREYLERFGARPQRNAGPVTS</sequence>
<evidence type="ECO:0000256" key="2">
    <source>
        <dbReference type="ARBA" id="ARBA00004613"/>
    </source>
</evidence>
<evidence type="ECO:0000256" key="9">
    <source>
        <dbReference type="ARBA" id="ARBA00022843"/>
    </source>
</evidence>
<keyword evidence="5" id="KW-0433">Leucine-rich repeat</keyword>
<evidence type="ECO:0000256" key="11">
    <source>
        <dbReference type="PROSITE-ProRule" id="PRU01398"/>
    </source>
</evidence>
<dbReference type="AlphaFoldDB" id="A0A1W6Z678"/>
<dbReference type="PANTHER" id="PTHR47114:SF2">
    <property type="entry name" value="OLIGODENDROCYTE-MYELIN GLYCOPROTEIN"/>
    <property type="match status" value="1"/>
</dbReference>
<evidence type="ECO:0000313" key="14">
    <source>
        <dbReference type="EMBL" id="ARP88313.1"/>
    </source>
</evidence>
<dbReference type="GO" id="GO:0005576">
    <property type="term" value="C:extracellular region"/>
    <property type="evidence" value="ECO:0007669"/>
    <property type="project" value="UniProtKB-SubCell"/>
</dbReference>
<protein>
    <recommendedName>
        <fullName evidence="13">NEL domain-containing protein</fullName>
    </recommendedName>
</protein>
<keyword evidence="10 11" id="KW-1035">Host cytoplasm</keyword>
<dbReference type="Proteomes" id="UP000194139">
    <property type="component" value="Chromosome"/>
</dbReference>
<keyword evidence="9 11" id="KW-0832">Ubl conjugation</keyword>
<keyword evidence="7" id="KW-0677">Repeat</keyword>